<feature type="domain" description="Pili assembly chaperone C-terminal" evidence="8">
    <location>
        <begin position="173"/>
        <end position="239"/>
    </location>
</feature>
<keyword evidence="3 6" id="KW-0732">Signal</keyword>
<dbReference type="SUPFAM" id="SSF49354">
    <property type="entry name" value="PapD-like"/>
    <property type="match status" value="1"/>
</dbReference>
<dbReference type="InterPro" id="IPR013783">
    <property type="entry name" value="Ig-like_fold"/>
</dbReference>
<dbReference type="GO" id="GO:0071555">
    <property type="term" value="P:cell wall organization"/>
    <property type="evidence" value="ECO:0007669"/>
    <property type="project" value="InterPro"/>
</dbReference>
<dbReference type="Pfam" id="PF02753">
    <property type="entry name" value="PapD_C"/>
    <property type="match status" value="1"/>
</dbReference>
<reference evidence="9" key="1">
    <citation type="submission" date="2022-06" db="EMBL/GenBank/DDBJ databases">
        <title>Draft genome sequences of Leminorella grimontii str. JCM5902.</title>
        <authorList>
            <person name="Wakabayashi Y."/>
            <person name="Kojima K."/>
        </authorList>
    </citation>
    <scope>NUCLEOTIDE SEQUENCE</scope>
    <source>
        <strain evidence="9">JCM 5902</strain>
    </source>
</reference>
<feature type="chain" id="PRO_5043741857" evidence="6">
    <location>
        <begin position="22"/>
        <end position="249"/>
    </location>
</feature>
<dbReference type="Pfam" id="PF00345">
    <property type="entry name" value="PapD_N"/>
    <property type="match status" value="1"/>
</dbReference>
<dbReference type="InterPro" id="IPR036316">
    <property type="entry name" value="Pili_assmbl_chap_C_dom_sf"/>
</dbReference>
<keyword evidence="5" id="KW-0143">Chaperone</keyword>
<evidence type="ECO:0000256" key="6">
    <source>
        <dbReference type="SAM" id="SignalP"/>
    </source>
</evidence>
<name>A0AAV5N2F5_9GAMM</name>
<dbReference type="PANTHER" id="PTHR30251">
    <property type="entry name" value="PILUS ASSEMBLY CHAPERONE"/>
    <property type="match status" value="1"/>
</dbReference>
<keyword evidence="10" id="KW-1185">Reference proteome</keyword>
<evidence type="ECO:0000313" key="9">
    <source>
        <dbReference type="EMBL" id="GKX55942.1"/>
    </source>
</evidence>
<accession>A0AAV5N2F5</accession>
<organism evidence="9 10">
    <name type="scientific">Leminorella grimontii</name>
    <dbReference type="NCBI Taxonomy" id="82981"/>
    <lineage>
        <taxon>Bacteria</taxon>
        <taxon>Pseudomonadati</taxon>
        <taxon>Pseudomonadota</taxon>
        <taxon>Gammaproteobacteria</taxon>
        <taxon>Enterobacterales</taxon>
        <taxon>Budviciaceae</taxon>
        <taxon>Leminorella</taxon>
    </lineage>
</organism>
<comment type="subcellular location">
    <subcellularLocation>
        <location evidence="1">Periplasm</location>
    </subcellularLocation>
</comment>
<protein>
    <submittedName>
        <fullName evidence="9">Gram-negative pili assembly chaperone</fullName>
    </submittedName>
</protein>
<dbReference type="SUPFAM" id="SSF49584">
    <property type="entry name" value="Periplasmic chaperone C-domain"/>
    <property type="match status" value="1"/>
</dbReference>
<dbReference type="PANTHER" id="PTHR30251:SF2">
    <property type="entry name" value="FIMBRIAL CHAPERONE YADV-RELATED"/>
    <property type="match status" value="1"/>
</dbReference>
<evidence type="ECO:0000313" key="10">
    <source>
        <dbReference type="Proteomes" id="UP001058124"/>
    </source>
</evidence>
<dbReference type="Gene3D" id="2.60.40.10">
    <property type="entry name" value="Immunoglobulins"/>
    <property type="match status" value="2"/>
</dbReference>
<gene>
    <name evidence="9" type="ORF">SOASR030_20540</name>
</gene>
<keyword evidence="4" id="KW-0574">Periplasm</keyword>
<dbReference type="AlphaFoldDB" id="A0AAV5N2F5"/>
<evidence type="ECO:0000256" key="3">
    <source>
        <dbReference type="ARBA" id="ARBA00022729"/>
    </source>
</evidence>
<dbReference type="Proteomes" id="UP001058124">
    <property type="component" value="Unassembled WGS sequence"/>
</dbReference>
<sequence>MIRVYACLLLLLSAIVTSAHAGVVMLGTRVIYPENSAFAQVRFDNKDAQSHLMQVWVDDGKGVPPADGARVPFVVTPPIFKINGKSQQTVRIVMGKGQSLPSDRETLYWFNFLQIPPAPQSGEDSSSKVSLAFLNQVKLIYRPNGIAGRVENLPNNLTFSLKRTGRGWRLTATNPTGYYATFMNKAQISAAGKSHSVTLQPEVTLAPFSSLSWDIGLKASSLSNARISYALINDKGAQTDAVQTIGQSQ</sequence>
<dbReference type="InterPro" id="IPR001829">
    <property type="entry name" value="Pili_assmbl_chaperone_bac"/>
</dbReference>
<evidence type="ECO:0000256" key="1">
    <source>
        <dbReference type="ARBA" id="ARBA00004418"/>
    </source>
</evidence>
<comment type="similarity">
    <text evidence="2">Belongs to the periplasmic pilus chaperone family.</text>
</comment>
<dbReference type="InterPro" id="IPR050643">
    <property type="entry name" value="Periplasmic_pilus_chap"/>
</dbReference>
<dbReference type="RefSeq" id="WP_051155668.1">
    <property type="nucleotide sequence ID" value="NZ_BRLH01000004.1"/>
</dbReference>
<evidence type="ECO:0000259" key="8">
    <source>
        <dbReference type="Pfam" id="PF02753"/>
    </source>
</evidence>
<evidence type="ECO:0000256" key="5">
    <source>
        <dbReference type="ARBA" id="ARBA00023186"/>
    </source>
</evidence>
<evidence type="ECO:0000256" key="4">
    <source>
        <dbReference type="ARBA" id="ARBA00022764"/>
    </source>
</evidence>
<dbReference type="GO" id="GO:0030288">
    <property type="term" value="C:outer membrane-bounded periplasmic space"/>
    <property type="evidence" value="ECO:0007669"/>
    <property type="project" value="InterPro"/>
</dbReference>
<dbReference type="PRINTS" id="PR00969">
    <property type="entry name" value="CHAPERONPILI"/>
</dbReference>
<feature type="signal peptide" evidence="6">
    <location>
        <begin position="1"/>
        <end position="21"/>
    </location>
</feature>
<dbReference type="EMBL" id="BRLH01000004">
    <property type="protein sequence ID" value="GKX55942.1"/>
    <property type="molecule type" value="Genomic_DNA"/>
</dbReference>
<evidence type="ECO:0000259" key="7">
    <source>
        <dbReference type="Pfam" id="PF00345"/>
    </source>
</evidence>
<dbReference type="InterPro" id="IPR016148">
    <property type="entry name" value="Pili_assmbl_chaperone_C"/>
</dbReference>
<proteinExistence type="inferred from homology"/>
<dbReference type="InterPro" id="IPR008962">
    <property type="entry name" value="PapD-like_sf"/>
</dbReference>
<dbReference type="InterPro" id="IPR016147">
    <property type="entry name" value="Pili_assmbl_chaperone_N"/>
</dbReference>
<comment type="caution">
    <text evidence="9">The sequence shown here is derived from an EMBL/GenBank/DDBJ whole genome shotgun (WGS) entry which is preliminary data.</text>
</comment>
<feature type="domain" description="Pili assembly chaperone N-terminal" evidence="7">
    <location>
        <begin position="22"/>
        <end position="146"/>
    </location>
</feature>
<evidence type="ECO:0000256" key="2">
    <source>
        <dbReference type="ARBA" id="ARBA00007399"/>
    </source>
</evidence>